<feature type="region of interest" description="Disordered" evidence="1">
    <location>
        <begin position="478"/>
        <end position="501"/>
    </location>
</feature>
<feature type="compositionally biased region" description="Basic and acidic residues" evidence="1">
    <location>
        <begin position="10"/>
        <end position="23"/>
    </location>
</feature>
<dbReference type="PANTHER" id="PTHR46063:SF1">
    <property type="entry name" value="KELCH DOMAIN-CONTAINING PROTEIN 4"/>
    <property type="match status" value="1"/>
</dbReference>
<dbReference type="SUPFAM" id="SSF117281">
    <property type="entry name" value="Kelch motif"/>
    <property type="match status" value="1"/>
</dbReference>
<organism evidence="2 3">
    <name type="scientific">Henosepilachna vigintioctopunctata</name>
    <dbReference type="NCBI Taxonomy" id="420089"/>
    <lineage>
        <taxon>Eukaryota</taxon>
        <taxon>Metazoa</taxon>
        <taxon>Ecdysozoa</taxon>
        <taxon>Arthropoda</taxon>
        <taxon>Hexapoda</taxon>
        <taxon>Insecta</taxon>
        <taxon>Pterygota</taxon>
        <taxon>Neoptera</taxon>
        <taxon>Endopterygota</taxon>
        <taxon>Coleoptera</taxon>
        <taxon>Polyphaga</taxon>
        <taxon>Cucujiformia</taxon>
        <taxon>Coccinelloidea</taxon>
        <taxon>Coccinellidae</taxon>
        <taxon>Epilachninae</taxon>
        <taxon>Epilachnini</taxon>
        <taxon>Henosepilachna</taxon>
    </lineage>
</organism>
<feature type="compositionally biased region" description="Acidic residues" evidence="1">
    <location>
        <begin position="491"/>
        <end position="501"/>
    </location>
</feature>
<gene>
    <name evidence="2" type="ORF">WA026_012862</name>
</gene>
<name>A0AAW1TLD2_9CUCU</name>
<dbReference type="Pfam" id="PF13415">
    <property type="entry name" value="Beta-prop_FBX42"/>
    <property type="match status" value="1"/>
</dbReference>
<keyword evidence="3" id="KW-1185">Reference proteome</keyword>
<dbReference type="InterPro" id="IPR052588">
    <property type="entry name" value="Kelch_domain_protein"/>
</dbReference>
<reference evidence="2 3" key="1">
    <citation type="submission" date="2023-03" db="EMBL/GenBank/DDBJ databases">
        <title>Genome insight into feeding habits of ladybird beetles.</title>
        <authorList>
            <person name="Li H.-S."/>
            <person name="Huang Y.-H."/>
            <person name="Pang H."/>
        </authorList>
    </citation>
    <scope>NUCLEOTIDE SEQUENCE [LARGE SCALE GENOMIC DNA]</scope>
    <source>
        <strain evidence="2">SYSU_2023b</strain>
        <tissue evidence="2">Whole body</tissue>
    </source>
</reference>
<dbReference type="EMBL" id="JARQZJ010000006">
    <property type="protein sequence ID" value="KAK9871489.1"/>
    <property type="molecule type" value="Genomic_DNA"/>
</dbReference>
<dbReference type="PANTHER" id="PTHR46063">
    <property type="entry name" value="KELCH DOMAIN-CONTAINING PROTEIN"/>
    <property type="match status" value="1"/>
</dbReference>
<dbReference type="Proteomes" id="UP001431783">
    <property type="component" value="Unassembled WGS sequence"/>
</dbReference>
<evidence type="ECO:0000256" key="1">
    <source>
        <dbReference type="SAM" id="MobiDB-lite"/>
    </source>
</evidence>
<protein>
    <recommendedName>
        <fullName evidence="4">Kelch domain-containing protein 4</fullName>
    </recommendedName>
</protein>
<dbReference type="Gene3D" id="2.120.10.80">
    <property type="entry name" value="Kelch-type beta propeller"/>
    <property type="match status" value="2"/>
</dbReference>
<proteinExistence type="predicted"/>
<evidence type="ECO:0008006" key="4">
    <source>
        <dbReference type="Google" id="ProtNLM"/>
    </source>
</evidence>
<dbReference type="AlphaFoldDB" id="A0AAW1TLD2"/>
<accession>A0AAW1TLD2</accession>
<comment type="caution">
    <text evidence="2">The sequence shown here is derived from an EMBL/GenBank/DDBJ whole genome shotgun (WGS) entry which is preliminary data.</text>
</comment>
<dbReference type="InterPro" id="IPR015915">
    <property type="entry name" value="Kelch-typ_b-propeller"/>
</dbReference>
<evidence type="ECO:0000313" key="2">
    <source>
        <dbReference type="EMBL" id="KAK9871489.1"/>
    </source>
</evidence>
<sequence length="501" mass="56747">MGKKSKDKKKGQGAEKTALKTDKKLSNKMKKELKMLGEDDIEAVIAEIENEEKKRETIKEKVIDIPSRRLNFSFIPHPDKDQLVMFGGEFFDGKKTHVYNDLLFYNIPNNTWSLIKAPGAPPPRCGHQMIATSAGGGQLWVFGGEFTSVSQSQFYHYQDLWVFNLSTKKWEKIVAPNGPSARSGHRMILLKKKIFVFGGFHDNLRQFKYFNDVFVFDLENYSWNKVVASGICPSPRSGCLMMPLNDGRILIYGGYSKENIKNQLEKGHVHADAFLLQHDKNDPTGTKWKWVQTKITGANFSTRCSMSAAISTSSSTAYCFGGVIDEEDDEDNLTGHFFNDFYSLDMEKLQWKLIQLIPEKTANSKVNEEVENKISMDEPDPQENNIETEISNDGVFKVTVGPALQKSLPNIQEKKSKNFQPCPRINCGLAIKRGHLYIYGGMFEIGDKQITLNDFYSIDLKKLNAWKTIITDENSELSWVGSDSETSSADELSESEEELTE</sequence>
<evidence type="ECO:0000313" key="3">
    <source>
        <dbReference type="Proteomes" id="UP001431783"/>
    </source>
</evidence>
<feature type="region of interest" description="Disordered" evidence="1">
    <location>
        <begin position="1"/>
        <end position="23"/>
    </location>
</feature>